<dbReference type="GO" id="GO:0046872">
    <property type="term" value="F:metal ion binding"/>
    <property type="evidence" value="ECO:0007669"/>
    <property type="project" value="UniProtKB-KW"/>
</dbReference>
<dbReference type="NCBIfam" id="TIGR02276">
    <property type="entry name" value="beta_rpt_yvtn"/>
    <property type="match status" value="1"/>
</dbReference>
<evidence type="ECO:0000256" key="5">
    <source>
        <dbReference type="ARBA" id="ARBA00023004"/>
    </source>
</evidence>
<dbReference type="SUPFAM" id="SSF46626">
    <property type="entry name" value="Cytochrome c"/>
    <property type="match status" value="2"/>
</dbReference>
<evidence type="ECO:0000313" key="7">
    <source>
        <dbReference type="EMBL" id="CBI07064.1"/>
    </source>
</evidence>
<name>E6QIJ8_9ZZZZ</name>
<dbReference type="Gene3D" id="1.10.760.10">
    <property type="entry name" value="Cytochrome c-like domain"/>
    <property type="match status" value="1"/>
</dbReference>
<feature type="domain" description="Cytochrome c" evidence="6">
    <location>
        <begin position="94"/>
        <end position="199"/>
    </location>
</feature>
<evidence type="ECO:0000259" key="6">
    <source>
        <dbReference type="PROSITE" id="PS51007"/>
    </source>
</evidence>
<dbReference type="PANTHER" id="PTHR30600:SF10">
    <property type="entry name" value="BLL6722 PROTEIN"/>
    <property type="match status" value="1"/>
</dbReference>
<evidence type="ECO:0000256" key="1">
    <source>
        <dbReference type="ARBA" id="ARBA00022617"/>
    </source>
</evidence>
<dbReference type="PROSITE" id="PS51007">
    <property type="entry name" value="CYTC"/>
    <property type="match status" value="2"/>
</dbReference>
<dbReference type="InterPro" id="IPR009056">
    <property type="entry name" value="Cyt_c-like_dom"/>
</dbReference>
<reference evidence="7" key="1">
    <citation type="submission" date="2009-10" db="EMBL/GenBank/DDBJ databases">
        <title>Diversity of trophic interactions inside an arsenic-rich microbial ecosystem.</title>
        <authorList>
            <person name="Bertin P.N."/>
            <person name="Heinrich-Salmeron A."/>
            <person name="Pelletier E."/>
            <person name="Goulhen-Chollet F."/>
            <person name="Arsene-Ploetze F."/>
            <person name="Gallien S."/>
            <person name="Calteau A."/>
            <person name="Vallenet D."/>
            <person name="Casiot C."/>
            <person name="Chane-Woon-Ming B."/>
            <person name="Giloteaux L."/>
            <person name="Barakat M."/>
            <person name="Bonnefoy V."/>
            <person name="Bruneel O."/>
            <person name="Chandler M."/>
            <person name="Cleiss J."/>
            <person name="Duran R."/>
            <person name="Elbaz-Poulichet F."/>
            <person name="Fonknechten N."/>
            <person name="Lauga B."/>
            <person name="Mornico D."/>
            <person name="Ortet P."/>
            <person name="Schaeffer C."/>
            <person name="Siguier P."/>
            <person name="Alexander Thil Smith A."/>
            <person name="Van Dorsselaer A."/>
            <person name="Weissenbach J."/>
            <person name="Medigue C."/>
            <person name="Le Paslier D."/>
        </authorList>
    </citation>
    <scope>NUCLEOTIDE SEQUENCE</scope>
</reference>
<feature type="domain" description="Cytochrome c" evidence="6">
    <location>
        <begin position="214"/>
        <end position="326"/>
    </location>
</feature>
<sequence length="326" mass="36483">MTNAGSDVVTVVDVSRLLAYIHAHPHGFAQNLGASAHYVTARIAVGANPRGVLLSRDGRRLYVANRLDDTVSVVNTATNRVDKTFVLDGPKTISALRKGERIFYSARYSFQGQIGCTNCHIDSTFDGLTWDLEPDGFGIGIVDNRLLEDIRNTAPYKWNGGNPNIQTECGVRTEKYFWRSQNYNDRQLADLTLYVRSIPARPNRWRLPYGQKTPAQERGRALFVRSVDKFGKPIAVRNQCVYCHSGPMGTDQKSFDVGTGKKTDTSGLFDTPQLTNIALTAPYLHDGSAHSLEEIWTVYNPADRHGRTNDLTKDELNDLIEYLKTR</sequence>
<dbReference type="EMBL" id="CABQ01000057">
    <property type="protein sequence ID" value="CBI07064.1"/>
    <property type="molecule type" value="Genomic_DNA"/>
</dbReference>
<dbReference type="InterPro" id="IPR011045">
    <property type="entry name" value="N2O_reductase_N"/>
</dbReference>
<protein>
    <submittedName>
        <fullName evidence="7">40-residue YVTN family beta-propeller repeat protein</fullName>
    </submittedName>
</protein>
<accession>E6QIJ8</accession>
<dbReference type="GO" id="GO:0020037">
    <property type="term" value="F:heme binding"/>
    <property type="evidence" value="ECO:0007669"/>
    <property type="project" value="InterPro"/>
</dbReference>
<proteinExistence type="predicted"/>
<dbReference type="SUPFAM" id="SSF50974">
    <property type="entry name" value="Nitrous oxide reductase, N-terminal domain"/>
    <property type="match status" value="1"/>
</dbReference>
<keyword evidence="5" id="KW-0408">Iron</keyword>
<keyword evidence="2" id="KW-0479">Metal-binding</keyword>
<organism evidence="7">
    <name type="scientific">mine drainage metagenome</name>
    <dbReference type="NCBI Taxonomy" id="410659"/>
    <lineage>
        <taxon>unclassified sequences</taxon>
        <taxon>metagenomes</taxon>
        <taxon>ecological metagenomes</taxon>
    </lineage>
</organism>
<evidence type="ECO:0000256" key="4">
    <source>
        <dbReference type="ARBA" id="ARBA00023002"/>
    </source>
</evidence>
<keyword evidence="3" id="KW-0732">Signal</keyword>
<dbReference type="InterPro" id="IPR015943">
    <property type="entry name" value="WD40/YVTN_repeat-like_dom_sf"/>
</dbReference>
<evidence type="ECO:0000256" key="2">
    <source>
        <dbReference type="ARBA" id="ARBA00022723"/>
    </source>
</evidence>
<dbReference type="GO" id="GO:0009055">
    <property type="term" value="F:electron transfer activity"/>
    <property type="evidence" value="ECO:0007669"/>
    <property type="project" value="InterPro"/>
</dbReference>
<dbReference type="Gene3D" id="2.130.10.10">
    <property type="entry name" value="YVTN repeat-like/Quinoprotein amine dehydrogenase"/>
    <property type="match status" value="1"/>
</dbReference>
<dbReference type="GO" id="GO:0004130">
    <property type="term" value="F:cytochrome-c peroxidase activity"/>
    <property type="evidence" value="ECO:0007669"/>
    <property type="project" value="TreeGrafter"/>
</dbReference>
<dbReference type="InterPro" id="IPR011964">
    <property type="entry name" value="YVTN_b-propeller_repeat"/>
</dbReference>
<dbReference type="InterPro" id="IPR036909">
    <property type="entry name" value="Cyt_c-like_dom_sf"/>
</dbReference>
<comment type="caution">
    <text evidence="7">The sequence shown here is derived from an EMBL/GenBank/DDBJ whole genome shotgun (WGS) entry which is preliminary data.</text>
</comment>
<keyword evidence="1" id="KW-0349">Heme</keyword>
<dbReference type="AlphaFoldDB" id="E6QIJ8"/>
<keyword evidence="4" id="KW-0560">Oxidoreductase</keyword>
<evidence type="ECO:0000256" key="3">
    <source>
        <dbReference type="ARBA" id="ARBA00022729"/>
    </source>
</evidence>
<dbReference type="InterPro" id="IPR051395">
    <property type="entry name" value="Cytochrome_c_Peroxidase/MauG"/>
</dbReference>
<gene>
    <name evidence="7" type="ORF">CARN6_0372</name>
</gene>
<dbReference type="PANTHER" id="PTHR30600">
    <property type="entry name" value="CYTOCHROME C PEROXIDASE-RELATED"/>
    <property type="match status" value="1"/>
</dbReference>